<name>A0A1B1U3U3_9HELI</name>
<accession>A0A1B1U3U3</accession>
<dbReference type="InterPro" id="IPR041304">
    <property type="entry name" value="AbiTii"/>
</dbReference>
<dbReference type="Pfam" id="PF18864">
    <property type="entry name" value="AbiTii"/>
    <property type="match status" value="1"/>
</dbReference>
<sequence length="233" mass="27185">MAKSKIIKELVNGEIPLNKALYRVMVLAKDLKDTKLEQWAKNEVQGYSEDKEIPEYRRVKTHFMGNYLVGDNQFRNAPLPMVFLKHLSPEDQKDFTTHKMTESLEFLESSINQNGKLGMPINPEDMQLFSFDTNAEILSARREINDSEIPRILNEVKTRILDILYELEERFGCLDEMDMSNNDDKDKNEAKEKIHKIIMCETYNNIGMRDNNTIENSNFACKMLGKLKKQKIK</sequence>
<dbReference type="Proteomes" id="UP000092884">
    <property type="component" value="Chromosome"/>
</dbReference>
<dbReference type="OrthoDB" id="5540951at2"/>
<reference evidence="3" key="1">
    <citation type="submission" date="2016-07" db="EMBL/GenBank/DDBJ databases">
        <authorList>
            <person name="Florea S."/>
            <person name="Webb J.S."/>
            <person name="Jaromczyk J."/>
            <person name="Schardl C.L."/>
        </authorList>
    </citation>
    <scope>NUCLEOTIDE SEQUENCE [LARGE SCALE GENOMIC DNA]</scope>
    <source>
        <strain evidence="3">MIT 01-6242</strain>
    </source>
</reference>
<dbReference type="AlphaFoldDB" id="A0A1B1U3U3"/>
<proteinExistence type="predicted"/>
<dbReference type="EMBL" id="CP016503">
    <property type="protein sequence ID" value="ANV97411.1"/>
    <property type="molecule type" value="Genomic_DNA"/>
</dbReference>
<evidence type="ECO:0000313" key="2">
    <source>
        <dbReference type="EMBL" id="ANV97411.1"/>
    </source>
</evidence>
<evidence type="ECO:0000259" key="1">
    <source>
        <dbReference type="Pfam" id="PF18864"/>
    </source>
</evidence>
<keyword evidence="3" id="KW-1185">Reference proteome</keyword>
<dbReference type="KEGG" id="het:BBW65_00625"/>
<protein>
    <recommendedName>
        <fullName evidence="1">AbiTii domain-containing protein</fullName>
    </recommendedName>
</protein>
<evidence type="ECO:0000313" key="3">
    <source>
        <dbReference type="Proteomes" id="UP000092884"/>
    </source>
</evidence>
<organism evidence="2 3">
    <name type="scientific">Helicobacter enhydrae</name>
    <dbReference type="NCBI Taxonomy" id="222136"/>
    <lineage>
        <taxon>Bacteria</taxon>
        <taxon>Pseudomonadati</taxon>
        <taxon>Campylobacterota</taxon>
        <taxon>Epsilonproteobacteria</taxon>
        <taxon>Campylobacterales</taxon>
        <taxon>Helicobacteraceae</taxon>
        <taxon>Helicobacter</taxon>
    </lineage>
</organism>
<dbReference type="STRING" id="222136.BBW65_00625"/>
<feature type="domain" description="AbiTii" evidence="1">
    <location>
        <begin position="5"/>
        <end position="190"/>
    </location>
</feature>
<dbReference type="RefSeq" id="WP_066338377.1">
    <property type="nucleotide sequence ID" value="NZ_CP016503.1"/>
</dbReference>
<gene>
    <name evidence="2" type="ORF">BBW65_00625</name>
</gene>